<reference evidence="2 3" key="1">
    <citation type="submission" date="2019-02" db="EMBL/GenBank/DDBJ databases">
        <title>Deep-cultivation of Planctomycetes and their phenomic and genomic characterization uncovers novel biology.</title>
        <authorList>
            <person name="Wiegand S."/>
            <person name="Jogler M."/>
            <person name="Boedeker C."/>
            <person name="Pinto D."/>
            <person name="Vollmers J."/>
            <person name="Rivas-Marin E."/>
            <person name="Kohn T."/>
            <person name="Peeters S.H."/>
            <person name="Heuer A."/>
            <person name="Rast P."/>
            <person name="Oberbeckmann S."/>
            <person name="Bunk B."/>
            <person name="Jeske O."/>
            <person name="Meyerdierks A."/>
            <person name="Storesund J.E."/>
            <person name="Kallscheuer N."/>
            <person name="Luecker S."/>
            <person name="Lage O.M."/>
            <person name="Pohl T."/>
            <person name="Merkel B.J."/>
            <person name="Hornburger P."/>
            <person name="Mueller R.-W."/>
            <person name="Bruemmer F."/>
            <person name="Labrenz M."/>
            <person name="Spormann A.M."/>
            <person name="Op Den Camp H."/>
            <person name="Overmann J."/>
            <person name="Amann R."/>
            <person name="Jetten M.S.M."/>
            <person name="Mascher T."/>
            <person name="Medema M.H."/>
            <person name="Devos D.P."/>
            <person name="Kaster A.-K."/>
            <person name="Ovreas L."/>
            <person name="Rohde M."/>
            <person name="Galperin M.Y."/>
            <person name="Jogler C."/>
        </authorList>
    </citation>
    <scope>NUCLEOTIDE SEQUENCE [LARGE SCALE GENOMIC DNA]</scope>
    <source>
        <strain evidence="2 3">Pla100</strain>
    </source>
</reference>
<dbReference type="Proteomes" id="UP000316213">
    <property type="component" value="Unassembled WGS sequence"/>
</dbReference>
<evidence type="ECO:0000256" key="1">
    <source>
        <dbReference type="SAM" id="MobiDB-lite"/>
    </source>
</evidence>
<dbReference type="EMBL" id="SJPM01000012">
    <property type="protein sequence ID" value="TWT92143.1"/>
    <property type="molecule type" value="Genomic_DNA"/>
</dbReference>
<protein>
    <submittedName>
        <fullName evidence="2">Uncharacterized protein</fullName>
    </submittedName>
</protein>
<organism evidence="2 3">
    <name type="scientific">Neorhodopirellula pilleata</name>
    <dbReference type="NCBI Taxonomy" id="2714738"/>
    <lineage>
        <taxon>Bacteria</taxon>
        <taxon>Pseudomonadati</taxon>
        <taxon>Planctomycetota</taxon>
        <taxon>Planctomycetia</taxon>
        <taxon>Pirellulales</taxon>
        <taxon>Pirellulaceae</taxon>
        <taxon>Neorhodopirellula</taxon>
    </lineage>
</organism>
<dbReference type="AlphaFoldDB" id="A0A5C6A0S3"/>
<accession>A0A5C6A0S3</accession>
<gene>
    <name evidence="2" type="ORF">Pla100_46790</name>
</gene>
<keyword evidence="3" id="KW-1185">Reference proteome</keyword>
<evidence type="ECO:0000313" key="2">
    <source>
        <dbReference type="EMBL" id="TWT92143.1"/>
    </source>
</evidence>
<comment type="caution">
    <text evidence="2">The sequence shown here is derived from an EMBL/GenBank/DDBJ whole genome shotgun (WGS) entry which is preliminary data.</text>
</comment>
<sequence>MSLVKRDLSKPPPGVRRRASFTQPTFNPTFCVYFALTGNSIPPVNPRSITHTFRKRTGSL</sequence>
<evidence type="ECO:0000313" key="3">
    <source>
        <dbReference type="Proteomes" id="UP000316213"/>
    </source>
</evidence>
<feature type="region of interest" description="Disordered" evidence="1">
    <location>
        <begin position="1"/>
        <end position="21"/>
    </location>
</feature>
<proteinExistence type="predicted"/>
<name>A0A5C6A0S3_9BACT</name>